<keyword evidence="2" id="KW-1185">Reference proteome</keyword>
<name>M4NJJ7_9GAMM</name>
<dbReference type="KEGG" id="rhd:R2APBS1_3207"/>
<sequence length="106" mass="11609">MNKAHLKSAAEKLERLANEALAAGYLDASGMASGRIADLIQLAKAEQLDSPVKVGAGFDRAFSETRLGERVALKGAWLKFVWYIEDHDSKPEIIADKARHPNGYEV</sequence>
<dbReference type="STRING" id="666685.R2APBS1_3207"/>
<dbReference type="AlphaFoldDB" id="M4NJJ7"/>
<reference evidence="1 2" key="1">
    <citation type="submission" date="2012-04" db="EMBL/GenBank/DDBJ databases">
        <title>Complete genome of Rhodanobacter sp. 2APBS1.</title>
        <authorList>
            <consortium name="US DOE Joint Genome Institute"/>
            <person name="Huntemann M."/>
            <person name="Wei C.-L."/>
            <person name="Han J."/>
            <person name="Detter J.C."/>
            <person name="Han C."/>
            <person name="Tapia R."/>
            <person name="Munk A.C.C."/>
            <person name="Chen A."/>
            <person name="Krypides N."/>
            <person name="Mavromatis K."/>
            <person name="Markowitz V."/>
            <person name="Szeto E."/>
            <person name="Ivanova N."/>
            <person name="Mikhailova N."/>
            <person name="Ovchinnikova G."/>
            <person name="Pagani I."/>
            <person name="Pati A."/>
            <person name="Goodwin L."/>
            <person name="Peters L."/>
            <person name="Pitluck S."/>
            <person name="Woyke T."/>
            <person name="Prakash O."/>
            <person name="Elkins J."/>
            <person name="Brown S."/>
            <person name="Palumbo A."/>
            <person name="Hemme C."/>
            <person name="Zhou J."/>
            <person name="Watson D."/>
            <person name="Jardine P."/>
            <person name="Kostka J."/>
            <person name="Green S."/>
        </authorList>
    </citation>
    <scope>NUCLEOTIDE SEQUENCE [LARGE SCALE GENOMIC DNA]</scope>
    <source>
        <strain evidence="1 2">2APBS1</strain>
    </source>
</reference>
<evidence type="ECO:0000313" key="2">
    <source>
        <dbReference type="Proteomes" id="UP000011859"/>
    </source>
</evidence>
<dbReference type="EMBL" id="CP003470">
    <property type="protein sequence ID" value="AGG90277.1"/>
    <property type="molecule type" value="Genomic_DNA"/>
</dbReference>
<dbReference type="Proteomes" id="UP000011859">
    <property type="component" value="Chromosome"/>
</dbReference>
<gene>
    <name evidence="1" type="ORF">R2APBS1_3207</name>
</gene>
<proteinExistence type="predicted"/>
<dbReference type="HOGENOM" id="CLU_2221144_0_0_6"/>
<evidence type="ECO:0000313" key="1">
    <source>
        <dbReference type="EMBL" id="AGG90277.1"/>
    </source>
</evidence>
<dbReference type="RefSeq" id="WP_015448666.1">
    <property type="nucleotide sequence ID" value="NC_020541.1"/>
</dbReference>
<dbReference type="OrthoDB" id="9917974at2"/>
<organism evidence="1 2">
    <name type="scientific">Rhodanobacter denitrificans</name>
    <dbReference type="NCBI Taxonomy" id="666685"/>
    <lineage>
        <taxon>Bacteria</taxon>
        <taxon>Pseudomonadati</taxon>
        <taxon>Pseudomonadota</taxon>
        <taxon>Gammaproteobacteria</taxon>
        <taxon>Lysobacterales</taxon>
        <taxon>Rhodanobacteraceae</taxon>
        <taxon>Rhodanobacter</taxon>
    </lineage>
</organism>
<accession>M4NJJ7</accession>
<protein>
    <submittedName>
        <fullName evidence="1">Uncharacterized protein</fullName>
    </submittedName>
</protein>